<evidence type="ECO:0000313" key="3">
    <source>
        <dbReference type="Proteomes" id="UP001329313"/>
    </source>
</evidence>
<proteinExistence type="predicted"/>
<evidence type="ECO:0000256" key="1">
    <source>
        <dbReference type="SAM" id="Coils"/>
    </source>
</evidence>
<organism evidence="2 3">
    <name type="scientific">Microbacterium limosum</name>
    <dbReference type="NCBI Taxonomy" id="3079935"/>
    <lineage>
        <taxon>Bacteria</taxon>
        <taxon>Bacillati</taxon>
        <taxon>Actinomycetota</taxon>
        <taxon>Actinomycetes</taxon>
        <taxon>Micrococcales</taxon>
        <taxon>Microbacteriaceae</taxon>
        <taxon>Microbacterium</taxon>
    </lineage>
</organism>
<dbReference type="Proteomes" id="UP001329313">
    <property type="component" value="Chromosome"/>
</dbReference>
<evidence type="ECO:0000313" key="2">
    <source>
        <dbReference type="EMBL" id="WOQ70958.1"/>
    </source>
</evidence>
<name>A0AAU0MKG0_9MICO</name>
<dbReference type="RefSeq" id="WP_330172017.1">
    <property type="nucleotide sequence ID" value="NZ_CP137080.1"/>
</dbReference>
<feature type="coiled-coil region" evidence="1">
    <location>
        <begin position="80"/>
        <end position="125"/>
    </location>
</feature>
<protein>
    <submittedName>
        <fullName evidence="2">DUF6262 family protein</fullName>
    </submittedName>
</protein>
<dbReference type="KEGG" id="mliy:RYJ27_07755"/>
<gene>
    <name evidence="2" type="ORF">RYJ27_07755</name>
</gene>
<reference evidence="2 3" key="1">
    <citation type="submission" date="2023-10" db="EMBL/GenBank/DDBJ databases">
        <title>Y20.</title>
        <authorList>
            <person name="Zhang G."/>
            <person name="Ding Y."/>
        </authorList>
    </citation>
    <scope>NUCLEOTIDE SEQUENCE [LARGE SCALE GENOMIC DNA]</scope>
    <source>
        <strain evidence="2 3">Y20</strain>
    </source>
</reference>
<sequence>MSREHLAAAARRRTVEATERATRAVDQMERRHDRINFVAVAERAGVSTDFLYRHTDLRVRIERLRVPRPRRGEPVPATTAEHMSAAVRQLAQQLKRERAAHREEVTRLERALEAAHGENLQMRRRRDGGVPR</sequence>
<dbReference type="EMBL" id="CP137080">
    <property type="protein sequence ID" value="WOQ70958.1"/>
    <property type="molecule type" value="Genomic_DNA"/>
</dbReference>
<dbReference type="AlphaFoldDB" id="A0AAU0MKG0"/>
<accession>A0AAU0MKG0</accession>
<keyword evidence="1" id="KW-0175">Coiled coil</keyword>
<keyword evidence="3" id="KW-1185">Reference proteome</keyword>
<dbReference type="Pfam" id="PF19776">
    <property type="entry name" value="DUF6262"/>
    <property type="match status" value="1"/>
</dbReference>
<dbReference type="InterPro" id="IPR046229">
    <property type="entry name" value="TnpC-like"/>
</dbReference>